<name>A0ABN8P3C8_9CNID</name>
<feature type="region of interest" description="Disordered" evidence="1">
    <location>
        <begin position="157"/>
        <end position="189"/>
    </location>
</feature>
<reference evidence="2 3" key="1">
    <citation type="submission" date="2022-05" db="EMBL/GenBank/DDBJ databases">
        <authorList>
            <consortium name="Genoscope - CEA"/>
            <person name="William W."/>
        </authorList>
    </citation>
    <scope>NUCLEOTIDE SEQUENCE [LARGE SCALE GENOMIC DNA]</scope>
</reference>
<gene>
    <name evidence="2" type="ORF">PLOB_00036448</name>
</gene>
<dbReference type="EMBL" id="CALNXK010000050">
    <property type="protein sequence ID" value="CAH3132167.1"/>
    <property type="molecule type" value="Genomic_DNA"/>
</dbReference>
<proteinExistence type="predicted"/>
<sequence length="608" mass="67221">MLCTFSTLVDGNFKCGVSQEYPGQYECIPLGKCERDITRHLEMYGLSEDPSLESERKLLLARVGIFSPDVSHDLITICPRHRAEYGIRWRTGKTMCSVPSPMIAHKSAKVKGTRRISSQLSSLILKETGQLIVVGSPICSTCFGHLTREEEKRLVGAGAIKKGSEGPKEAKAEEEKLEGSMESGDEVKNLEGLLETGDTRLETEEATSADSDVSSAVLGALSKLEMADETFLSPETRSTTSTQSDEIVPSQATAAEMQRSLLNEFLVAWNIPPLQRKWLDFSGCSESTKQRYTRRSSDIVAAVLKTISPEDAGLIWRAMTSTASMNKLLASIPDHRVAFSLSDASDPDYLVQCQHNNEDICEQCEALNETLRETDSRINFMQDVLRSIKSEYPNVTKAYFRQDNAGCYHSSATILACPVVSSSTGVQIRRIDFSDPQGGKGAADRLAATCKAHVRIFINEGHDVTNATQLKDALVSHGGIDGVRVACLEAVTTASPISEPAKIHHVSKLNNFEFTEGGIKAWRAYDIGRGKEIKADTSTTESENRWLESTFSPGKFKSFGHKEKKHVDHDESPKQERDPVTYRRVRPTMVYTLAPRVDVQGFSKDIWH</sequence>
<evidence type="ECO:0000313" key="2">
    <source>
        <dbReference type="EMBL" id="CAH3132167.1"/>
    </source>
</evidence>
<organism evidence="2 3">
    <name type="scientific">Porites lobata</name>
    <dbReference type="NCBI Taxonomy" id="104759"/>
    <lineage>
        <taxon>Eukaryota</taxon>
        <taxon>Metazoa</taxon>
        <taxon>Cnidaria</taxon>
        <taxon>Anthozoa</taxon>
        <taxon>Hexacorallia</taxon>
        <taxon>Scleractinia</taxon>
        <taxon>Fungiina</taxon>
        <taxon>Poritidae</taxon>
        <taxon>Porites</taxon>
    </lineage>
</organism>
<dbReference type="Proteomes" id="UP001159405">
    <property type="component" value="Unassembled WGS sequence"/>
</dbReference>
<feature type="compositionally biased region" description="Basic and acidic residues" evidence="1">
    <location>
        <begin position="565"/>
        <end position="581"/>
    </location>
</feature>
<keyword evidence="3" id="KW-1185">Reference proteome</keyword>
<evidence type="ECO:0000313" key="3">
    <source>
        <dbReference type="Proteomes" id="UP001159405"/>
    </source>
</evidence>
<feature type="region of interest" description="Disordered" evidence="1">
    <location>
        <begin position="557"/>
        <end position="582"/>
    </location>
</feature>
<dbReference type="PANTHER" id="PTHR33845:SF1">
    <property type="entry name" value="C2H2-TYPE DOMAIN-CONTAINING PROTEIN"/>
    <property type="match status" value="1"/>
</dbReference>
<evidence type="ECO:0000256" key="1">
    <source>
        <dbReference type="SAM" id="MobiDB-lite"/>
    </source>
</evidence>
<protein>
    <submittedName>
        <fullName evidence="2">Uncharacterized protein</fullName>
    </submittedName>
</protein>
<feature type="compositionally biased region" description="Basic and acidic residues" evidence="1">
    <location>
        <begin position="162"/>
        <end position="189"/>
    </location>
</feature>
<comment type="caution">
    <text evidence="2">The sequence shown here is derived from an EMBL/GenBank/DDBJ whole genome shotgun (WGS) entry which is preliminary data.</text>
</comment>
<dbReference type="PANTHER" id="PTHR33845">
    <property type="entry name" value="C2H2-TYPE DOMAIN-CONTAINING PROTEIN"/>
    <property type="match status" value="1"/>
</dbReference>
<accession>A0ABN8P3C8</accession>